<evidence type="ECO:0000313" key="5">
    <source>
        <dbReference type="Proteomes" id="UP000232323"/>
    </source>
</evidence>
<dbReference type="PANTHER" id="PTHR47666">
    <property type="entry name" value="PROTEIN VASCULAR ASSOCIATED DEATH 1, CHLOROPLASTIC"/>
    <property type="match status" value="1"/>
</dbReference>
<proteinExistence type="predicted"/>
<comment type="subcellular location">
    <subcellularLocation>
        <location evidence="1">Membrane</location>
    </subcellularLocation>
</comment>
<evidence type="ECO:0000259" key="3">
    <source>
        <dbReference type="PROSITE" id="PS51778"/>
    </source>
</evidence>
<reference evidence="4 5" key="1">
    <citation type="submission" date="2017-08" db="EMBL/GenBank/DDBJ databases">
        <title>Acidophilic green algal genome provides insights into adaptation to an acidic environment.</title>
        <authorList>
            <person name="Hirooka S."/>
            <person name="Hirose Y."/>
            <person name="Kanesaki Y."/>
            <person name="Higuchi S."/>
            <person name="Fujiwara T."/>
            <person name="Onuma R."/>
            <person name="Era A."/>
            <person name="Ohbayashi R."/>
            <person name="Uzuka A."/>
            <person name="Nozaki H."/>
            <person name="Yoshikawa H."/>
            <person name="Miyagishima S.Y."/>
        </authorList>
    </citation>
    <scope>NUCLEOTIDE SEQUENCE [LARGE SCALE GENOMIC DNA]</scope>
    <source>
        <strain evidence="4 5">NIES-2499</strain>
    </source>
</reference>
<gene>
    <name evidence="4" type="ORF">CEUSTIGMA_g4049.t1</name>
</gene>
<keyword evidence="2" id="KW-0472">Membrane</keyword>
<dbReference type="Pfam" id="PF16016">
    <property type="entry name" value="VASt"/>
    <property type="match status" value="1"/>
</dbReference>
<dbReference type="STRING" id="1157962.A0A250X0J7"/>
<dbReference type="GO" id="GO:0016020">
    <property type="term" value="C:membrane"/>
    <property type="evidence" value="ECO:0007669"/>
    <property type="project" value="UniProtKB-SubCell"/>
</dbReference>
<dbReference type="PROSITE" id="PS51778">
    <property type="entry name" value="VAST"/>
    <property type="match status" value="1"/>
</dbReference>
<dbReference type="InterPro" id="IPR031968">
    <property type="entry name" value="VASt"/>
</dbReference>
<evidence type="ECO:0000256" key="1">
    <source>
        <dbReference type="ARBA" id="ARBA00004370"/>
    </source>
</evidence>
<keyword evidence="5" id="KW-1185">Reference proteome</keyword>
<dbReference type="OrthoDB" id="537695at2759"/>
<evidence type="ECO:0000256" key="2">
    <source>
        <dbReference type="ARBA" id="ARBA00023136"/>
    </source>
</evidence>
<dbReference type="AlphaFoldDB" id="A0A250X0J7"/>
<feature type="domain" description="VASt" evidence="3">
    <location>
        <begin position="97"/>
        <end position="301"/>
    </location>
</feature>
<protein>
    <recommendedName>
        <fullName evidence="3">VASt domain-containing protein</fullName>
    </recommendedName>
</protein>
<accession>A0A250X0J7</accession>
<dbReference type="Proteomes" id="UP000232323">
    <property type="component" value="Unassembled WGS sequence"/>
</dbReference>
<name>A0A250X0J7_9CHLO</name>
<dbReference type="EMBL" id="BEGY01000018">
    <property type="protein sequence ID" value="GAX76603.1"/>
    <property type="molecule type" value="Genomic_DNA"/>
</dbReference>
<evidence type="ECO:0000313" key="4">
    <source>
        <dbReference type="EMBL" id="GAX76603.1"/>
    </source>
</evidence>
<organism evidence="4 5">
    <name type="scientific">Chlamydomonas eustigma</name>
    <dbReference type="NCBI Taxonomy" id="1157962"/>
    <lineage>
        <taxon>Eukaryota</taxon>
        <taxon>Viridiplantae</taxon>
        <taxon>Chlorophyta</taxon>
        <taxon>core chlorophytes</taxon>
        <taxon>Chlorophyceae</taxon>
        <taxon>CS clade</taxon>
        <taxon>Chlamydomonadales</taxon>
        <taxon>Chlamydomonadaceae</taxon>
        <taxon>Chlamydomonas</taxon>
    </lineage>
</organism>
<sequence length="402" mass="43177">MKVLMRHLRKKSENREDGDSSTVQLDALREKATHFAGLAAIVFLSYKISIPILRGVGGLLFGKKKKEVPAIRVIVSDSPSEDIWAVVPALPPAIPQDMKLLHSCTLQCNIKDFYKWFVSGSSQFIKNLHIQTTGRTDYNLGPWHIAPSGTAAPGTPGNPDDGSILFSTGKSPFEFVMDTGPGVGGFVRNINFVQPKKPPQSVDAHVVQRQQFCVFNGDVLMVATAQNMLNIPFKDCFTVNTLWVARPCATGPGVEFSVYLKVNFLKGCIVGGIIRMTTTNENLAWFKKWGEEAAKLVAAGGPSLSQVVQPATSLSTLSSNNKRLLSGASAVRMGAGSGAEGTAGPDGSNSRVKDAAAAVIPVQRHVRVAVVFLLFLAGFVHQIVLRHDVQEVRGMILGGGVS</sequence>
<dbReference type="PANTHER" id="PTHR47666:SF1">
    <property type="entry name" value="PROTEIN VASCULAR ASSOCIATED DEATH 1, CHLOROPLASTIC"/>
    <property type="match status" value="1"/>
</dbReference>
<comment type="caution">
    <text evidence="4">The sequence shown here is derived from an EMBL/GenBank/DDBJ whole genome shotgun (WGS) entry which is preliminary data.</text>
</comment>